<dbReference type="GO" id="GO:0004491">
    <property type="term" value="F:methylmalonate-semialdehyde dehydrogenase (acylating, NAD) activity"/>
    <property type="evidence" value="ECO:0007669"/>
    <property type="project" value="InterPro"/>
</dbReference>
<keyword evidence="5" id="KW-1185">Reference proteome</keyword>
<evidence type="ECO:0000256" key="2">
    <source>
        <dbReference type="SAM" id="SignalP"/>
    </source>
</evidence>
<dbReference type="GO" id="GO:0006210">
    <property type="term" value="P:thymine catabolic process"/>
    <property type="evidence" value="ECO:0007669"/>
    <property type="project" value="TreeGrafter"/>
</dbReference>
<gene>
    <name evidence="4" type="ORF">CQW23_20528</name>
</gene>
<reference evidence="4 5" key="1">
    <citation type="journal article" date="2017" name="Genome Biol.">
        <title>New reference genome sequences of hot pepper reveal the massive evolution of plant disease-resistance genes by retroduplication.</title>
        <authorList>
            <person name="Kim S."/>
            <person name="Park J."/>
            <person name="Yeom S.I."/>
            <person name="Kim Y.M."/>
            <person name="Seo E."/>
            <person name="Kim K.T."/>
            <person name="Kim M.S."/>
            <person name="Lee J.M."/>
            <person name="Cheong K."/>
            <person name="Shin H.S."/>
            <person name="Kim S.B."/>
            <person name="Han K."/>
            <person name="Lee J."/>
            <person name="Park M."/>
            <person name="Lee H.A."/>
            <person name="Lee H.Y."/>
            <person name="Lee Y."/>
            <person name="Oh S."/>
            <person name="Lee J.H."/>
            <person name="Choi E."/>
            <person name="Choi E."/>
            <person name="Lee S.E."/>
            <person name="Jeon J."/>
            <person name="Kim H."/>
            <person name="Choi G."/>
            <person name="Song H."/>
            <person name="Lee J."/>
            <person name="Lee S.C."/>
            <person name="Kwon J.K."/>
            <person name="Lee H.Y."/>
            <person name="Koo N."/>
            <person name="Hong Y."/>
            <person name="Kim R.W."/>
            <person name="Kang W.H."/>
            <person name="Huh J.H."/>
            <person name="Kang B.C."/>
            <person name="Yang T.J."/>
            <person name="Lee Y.H."/>
            <person name="Bennetzen J.L."/>
            <person name="Choi D."/>
        </authorList>
    </citation>
    <scope>NUCLEOTIDE SEQUENCE [LARGE SCALE GENOMIC DNA]</scope>
    <source>
        <strain evidence="5">cv. PBC81</strain>
    </source>
</reference>
<evidence type="ECO:0000313" key="4">
    <source>
        <dbReference type="EMBL" id="PHT41674.1"/>
    </source>
</evidence>
<dbReference type="STRING" id="33114.A0A2G2W8W3"/>
<dbReference type="SUPFAM" id="SSF53720">
    <property type="entry name" value="ALDH-like"/>
    <property type="match status" value="1"/>
</dbReference>
<feature type="domain" description="Aldehyde dehydrogenase" evidence="3">
    <location>
        <begin position="5"/>
        <end position="80"/>
    </location>
</feature>
<name>A0A2G2W8W3_CAPBA</name>
<sequence>MLVHFPAVIPLWIFPAAISCGNTFILKPAEKAPGACMILTELVMEASLPNGVLSIIHGTYNIVDAISDDDDIEVVPFVGSML</sequence>
<organism evidence="4 5">
    <name type="scientific">Capsicum baccatum</name>
    <name type="common">Peruvian pepper</name>
    <dbReference type="NCBI Taxonomy" id="33114"/>
    <lineage>
        <taxon>Eukaryota</taxon>
        <taxon>Viridiplantae</taxon>
        <taxon>Streptophyta</taxon>
        <taxon>Embryophyta</taxon>
        <taxon>Tracheophyta</taxon>
        <taxon>Spermatophyta</taxon>
        <taxon>Magnoliopsida</taxon>
        <taxon>eudicotyledons</taxon>
        <taxon>Gunneridae</taxon>
        <taxon>Pentapetalae</taxon>
        <taxon>asterids</taxon>
        <taxon>lamiids</taxon>
        <taxon>Solanales</taxon>
        <taxon>Solanaceae</taxon>
        <taxon>Solanoideae</taxon>
        <taxon>Capsiceae</taxon>
        <taxon>Capsicum</taxon>
    </lineage>
</organism>
<dbReference type="InterPro" id="IPR016162">
    <property type="entry name" value="Ald_DH_N"/>
</dbReference>
<dbReference type="Pfam" id="PF00171">
    <property type="entry name" value="Aldedh"/>
    <property type="match status" value="1"/>
</dbReference>
<dbReference type="PANTHER" id="PTHR43866">
    <property type="entry name" value="MALONATE-SEMIALDEHYDE DEHYDROGENASE"/>
    <property type="match status" value="1"/>
</dbReference>
<comment type="similarity">
    <text evidence="1">Belongs to the aldehyde dehydrogenase family.</text>
</comment>
<evidence type="ECO:0000256" key="1">
    <source>
        <dbReference type="ARBA" id="ARBA00009986"/>
    </source>
</evidence>
<feature type="chain" id="PRO_5013619416" evidence="2">
    <location>
        <begin position="20"/>
        <end position="82"/>
    </location>
</feature>
<proteinExistence type="inferred from homology"/>
<evidence type="ECO:0000259" key="3">
    <source>
        <dbReference type="Pfam" id="PF00171"/>
    </source>
</evidence>
<dbReference type="PANTHER" id="PTHR43866:SF3">
    <property type="entry name" value="METHYLMALONATE-SEMIALDEHYDE DEHYDROGENASE [ACYLATING], MITOCHONDRIAL"/>
    <property type="match status" value="1"/>
</dbReference>
<dbReference type="InterPro" id="IPR016161">
    <property type="entry name" value="Ald_DH/histidinol_DH"/>
</dbReference>
<dbReference type="Proteomes" id="UP000224567">
    <property type="component" value="Unassembled WGS sequence"/>
</dbReference>
<feature type="signal peptide" evidence="2">
    <location>
        <begin position="1"/>
        <end position="19"/>
    </location>
</feature>
<evidence type="ECO:0000313" key="5">
    <source>
        <dbReference type="Proteomes" id="UP000224567"/>
    </source>
</evidence>
<dbReference type="GO" id="GO:0006574">
    <property type="term" value="P:L-valine catabolic process"/>
    <property type="evidence" value="ECO:0007669"/>
    <property type="project" value="TreeGrafter"/>
</dbReference>
<dbReference type="InterPro" id="IPR010061">
    <property type="entry name" value="MeMal-semiAld_DH"/>
</dbReference>
<dbReference type="GO" id="GO:0005739">
    <property type="term" value="C:mitochondrion"/>
    <property type="evidence" value="ECO:0007669"/>
    <property type="project" value="TreeGrafter"/>
</dbReference>
<comment type="caution">
    <text evidence="4">The sequence shown here is derived from an EMBL/GenBank/DDBJ whole genome shotgun (WGS) entry which is preliminary data.</text>
</comment>
<dbReference type="AlphaFoldDB" id="A0A2G2W8W3"/>
<protein>
    <submittedName>
        <fullName evidence="4">Methylmalonate-semialdehyde dehydrogenase [acylating], mitochondrial</fullName>
    </submittedName>
</protein>
<reference evidence="5" key="2">
    <citation type="journal article" date="2017" name="J. Anim. Genet.">
        <title>Multiple reference genome sequences of hot pepper reveal the massive evolution of plant disease resistance genes by retroduplication.</title>
        <authorList>
            <person name="Kim S."/>
            <person name="Park J."/>
            <person name="Yeom S.-I."/>
            <person name="Kim Y.-M."/>
            <person name="Seo E."/>
            <person name="Kim K.-T."/>
            <person name="Kim M.-S."/>
            <person name="Lee J.M."/>
            <person name="Cheong K."/>
            <person name="Shin H.-S."/>
            <person name="Kim S.-B."/>
            <person name="Han K."/>
            <person name="Lee J."/>
            <person name="Park M."/>
            <person name="Lee H.-A."/>
            <person name="Lee H.-Y."/>
            <person name="Lee Y."/>
            <person name="Oh S."/>
            <person name="Lee J.H."/>
            <person name="Choi E."/>
            <person name="Choi E."/>
            <person name="Lee S.E."/>
            <person name="Jeon J."/>
            <person name="Kim H."/>
            <person name="Choi G."/>
            <person name="Song H."/>
            <person name="Lee J."/>
            <person name="Lee S.-C."/>
            <person name="Kwon J.-K."/>
            <person name="Lee H.-Y."/>
            <person name="Koo N."/>
            <person name="Hong Y."/>
            <person name="Kim R.W."/>
            <person name="Kang W.-H."/>
            <person name="Huh J.H."/>
            <person name="Kang B.-C."/>
            <person name="Yang T.-J."/>
            <person name="Lee Y.-H."/>
            <person name="Bennetzen J.L."/>
            <person name="Choi D."/>
        </authorList>
    </citation>
    <scope>NUCLEOTIDE SEQUENCE [LARGE SCALE GENOMIC DNA]</scope>
    <source>
        <strain evidence="5">cv. PBC81</strain>
    </source>
</reference>
<dbReference type="OrthoDB" id="1745599at2759"/>
<dbReference type="InterPro" id="IPR015590">
    <property type="entry name" value="Aldehyde_DH_dom"/>
</dbReference>
<dbReference type="Gene3D" id="3.40.605.10">
    <property type="entry name" value="Aldehyde Dehydrogenase, Chain A, domain 1"/>
    <property type="match status" value="1"/>
</dbReference>
<keyword evidence="2" id="KW-0732">Signal</keyword>
<accession>A0A2G2W8W3</accession>
<dbReference type="EMBL" id="MLFT02000008">
    <property type="protein sequence ID" value="PHT41674.1"/>
    <property type="molecule type" value="Genomic_DNA"/>
</dbReference>